<comment type="caution">
    <text evidence="2">The sequence shown here is derived from an EMBL/GenBank/DDBJ whole genome shotgun (WGS) entry which is preliminary data.</text>
</comment>
<accession>A0ABP5S7L5</accession>
<organism evidence="2 3">
    <name type="scientific">Glycomyces rutgersensis</name>
    <dbReference type="NCBI Taxonomy" id="58115"/>
    <lineage>
        <taxon>Bacteria</taxon>
        <taxon>Bacillati</taxon>
        <taxon>Actinomycetota</taxon>
        <taxon>Actinomycetes</taxon>
        <taxon>Glycomycetales</taxon>
        <taxon>Glycomycetaceae</taxon>
        <taxon>Glycomyces</taxon>
    </lineage>
</organism>
<dbReference type="Proteomes" id="UP001501584">
    <property type="component" value="Unassembled WGS sequence"/>
</dbReference>
<gene>
    <name evidence="2" type="ORF">GCM10010403_11530</name>
</gene>
<proteinExistence type="predicted"/>
<dbReference type="EMBL" id="BAAASX010000002">
    <property type="protein sequence ID" value="GAA2323165.1"/>
    <property type="molecule type" value="Genomic_DNA"/>
</dbReference>
<evidence type="ECO:0000313" key="3">
    <source>
        <dbReference type="Proteomes" id="UP001501584"/>
    </source>
</evidence>
<evidence type="ECO:0000313" key="2">
    <source>
        <dbReference type="EMBL" id="GAA2323165.1"/>
    </source>
</evidence>
<feature type="region of interest" description="Disordered" evidence="1">
    <location>
        <begin position="34"/>
        <end position="63"/>
    </location>
</feature>
<keyword evidence="3" id="KW-1185">Reference proteome</keyword>
<name>A0ABP5S7L5_9ACTN</name>
<evidence type="ECO:0000256" key="1">
    <source>
        <dbReference type="SAM" id="MobiDB-lite"/>
    </source>
</evidence>
<reference evidence="3" key="1">
    <citation type="journal article" date="2019" name="Int. J. Syst. Evol. Microbiol.">
        <title>The Global Catalogue of Microorganisms (GCM) 10K type strain sequencing project: providing services to taxonomists for standard genome sequencing and annotation.</title>
        <authorList>
            <consortium name="The Broad Institute Genomics Platform"/>
            <consortium name="The Broad Institute Genome Sequencing Center for Infectious Disease"/>
            <person name="Wu L."/>
            <person name="Ma J."/>
        </authorList>
    </citation>
    <scope>NUCLEOTIDE SEQUENCE [LARGE SCALE GENOMIC DNA]</scope>
    <source>
        <strain evidence="3">JCM 6238</strain>
    </source>
</reference>
<protein>
    <submittedName>
        <fullName evidence="2">Uncharacterized protein</fullName>
    </submittedName>
</protein>
<sequence>MSYPGRISALTKVTARQLAEAGSLLCLFCGRRSETLPDTPETQGPQAHASPPDTPETGLPQTR</sequence>